<dbReference type="PANTHER" id="PTHR13663:SF2">
    <property type="entry name" value="SIMILAR TO RIKEN CDNA 6430548M08"/>
    <property type="match status" value="1"/>
</dbReference>
<feature type="region of interest" description="Disordered" evidence="1">
    <location>
        <begin position="454"/>
        <end position="492"/>
    </location>
</feature>
<dbReference type="PANTHER" id="PTHR13663">
    <property type="entry name" value="SIMILAR TO RIKEN CDNA 6430548M08"/>
    <property type="match status" value="1"/>
</dbReference>
<feature type="region of interest" description="Disordered" evidence="1">
    <location>
        <begin position="300"/>
        <end position="319"/>
    </location>
</feature>
<feature type="region of interest" description="Disordered" evidence="1">
    <location>
        <begin position="620"/>
        <end position="640"/>
    </location>
</feature>
<feature type="compositionally biased region" description="Polar residues" evidence="1">
    <location>
        <begin position="465"/>
        <end position="482"/>
    </location>
</feature>
<dbReference type="InterPro" id="IPR027267">
    <property type="entry name" value="AH/BAR_dom_sf"/>
</dbReference>
<dbReference type="InterPro" id="IPR039872">
    <property type="entry name" value="KIAA0513"/>
</dbReference>
<name>A0A7S2RP16_9STRA</name>
<evidence type="ECO:0000256" key="1">
    <source>
        <dbReference type="SAM" id="MobiDB-lite"/>
    </source>
</evidence>
<feature type="domain" description="SBF1/SBF2" evidence="2">
    <location>
        <begin position="649"/>
        <end position="693"/>
    </location>
</feature>
<accession>A0A7S2RP16</accession>
<protein>
    <recommendedName>
        <fullName evidence="2">SBF1/SBF2 domain-containing protein</fullName>
    </recommendedName>
</protein>
<reference evidence="3" key="1">
    <citation type="submission" date="2021-01" db="EMBL/GenBank/DDBJ databases">
        <authorList>
            <person name="Corre E."/>
            <person name="Pelletier E."/>
            <person name="Niang G."/>
            <person name="Scheremetjew M."/>
            <person name="Finn R."/>
            <person name="Kale V."/>
            <person name="Holt S."/>
            <person name="Cochrane G."/>
            <person name="Meng A."/>
            <person name="Brown T."/>
            <person name="Cohen L."/>
        </authorList>
    </citation>
    <scope>NUCLEOTIDE SEQUENCE</scope>
    <source>
        <strain evidence="3">NY070348D</strain>
    </source>
</reference>
<dbReference type="EMBL" id="HBHK01008928">
    <property type="protein sequence ID" value="CAD9676686.1"/>
    <property type="molecule type" value="Transcribed_RNA"/>
</dbReference>
<dbReference type="Gene3D" id="1.20.1270.60">
    <property type="entry name" value="Arfaptin homology (AH) domain/BAR domain"/>
    <property type="match status" value="1"/>
</dbReference>
<feature type="compositionally biased region" description="Low complexity" evidence="1">
    <location>
        <begin position="305"/>
        <end position="316"/>
    </location>
</feature>
<evidence type="ECO:0000259" key="2">
    <source>
        <dbReference type="Pfam" id="PF12335"/>
    </source>
</evidence>
<dbReference type="SUPFAM" id="SSF103657">
    <property type="entry name" value="BAR/IMD domain-like"/>
    <property type="match status" value="1"/>
</dbReference>
<dbReference type="Pfam" id="PF12335">
    <property type="entry name" value="SBF2"/>
    <property type="match status" value="1"/>
</dbReference>
<proteinExistence type="predicted"/>
<sequence length="753" mass="85325">MGDVAIVEQKHGNAVANLEYAAELFREIGDTTHEIKSLDRLENSYDILQDEASCAEVRVRRKVILDTIQDAVAKSKPSNSESGGNVSPSNSSSQIFSSFLHMFNMGGDDQKESILKQVEDGKRYLKHFVKARANVNEQYMQRHLMQVRFDDLPFASIEARVLNSGVGSIDKIEEMARKFYMSIREYVYVATVRSPSPASNNEGTFDPFESPGSFKHALEEWERSNVRWGEVAREKADEIQQTVLLPLAKVKEVYRTLCEHFIEQRQATEKRVAIASKLLDQELVALHKAHEKLSELNVQIEEQSKQSSSKRSLSGSMNDLLGKTKTKLREAQGKVKQEVQSCTANVAIYQQRLRASKGALIAVRKRTCQELEMIEQSRMEIVVDLLSKFVETQQELLDQWHKCTLHILKYLKNVNSDSDIRTYCNRNLIHSVLLGKTTPSALFCSPLNALRTNSSVNSPRKALSPKSQTSTGSHHFSRTETISEGVEDGSDSLTPNVPEVATVDAPPPPGIPYRKTIDRFMDRLSSSMEVDAGVKEDFQVVRQMCEDFHQRSCREYFLLCLNRFRSSKTKVGKAIMDDLVLLLIAFLDAVYIQGDVKAAKMALILSETFYTEAISPGKLNDDTALPTEETQEETENRKERENRFYIQDGIKDHGIWRSDHFWEETFYLAVREEIHRNVCKTINDGTASRRRSLSTANYKNIVYGQIGSSAFNMVSVGLPTEQVQRFVQRMCLGNDILKEDVDALLTNLLSVEE</sequence>
<organism evidence="3">
    <name type="scientific">Mucochytrium quahogii</name>
    <dbReference type="NCBI Taxonomy" id="96639"/>
    <lineage>
        <taxon>Eukaryota</taxon>
        <taxon>Sar</taxon>
        <taxon>Stramenopiles</taxon>
        <taxon>Bigyra</taxon>
        <taxon>Labyrinthulomycetes</taxon>
        <taxon>Thraustochytrida</taxon>
        <taxon>Thraustochytriidae</taxon>
        <taxon>Mucochytrium</taxon>
    </lineage>
</organism>
<dbReference type="AlphaFoldDB" id="A0A7S2RP16"/>
<evidence type="ECO:0000313" key="3">
    <source>
        <dbReference type="EMBL" id="CAD9676686.1"/>
    </source>
</evidence>
<gene>
    <name evidence="3" type="ORF">QSP1433_LOCUS5500</name>
</gene>
<dbReference type="InterPro" id="IPR022096">
    <property type="entry name" value="SBF1/SBF2"/>
</dbReference>